<evidence type="ECO:0000313" key="2">
    <source>
        <dbReference type="Proteomes" id="UP000319836"/>
    </source>
</evidence>
<comment type="caution">
    <text evidence="1">The sequence shown here is derived from an EMBL/GenBank/DDBJ whole genome shotgun (WGS) entry which is preliminary data.</text>
</comment>
<protein>
    <recommendedName>
        <fullName evidence="3">HEPN domain-containing protein</fullName>
    </recommendedName>
</protein>
<reference evidence="1 2" key="1">
    <citation type="journal article" date="2019" name="Nat. Microbiol.">
        <title>Mediterranean grassland soil C-N compound turnover is dependent on rainfall and depth, and is mediated by genomically divergent microorganisms.</title>
        <authorList>
            <person name="Diamond S."/>
            <person name="Andeer P.F."/>
            <person name="Li Z."/>
            <person name="Crits-Christoph A."/>
            <person name="Burstein D."/>
            <person name="Anantharaman K."/>
            <person name="Lane K.R."/>
            <person name="Thomas B.C."/>
            <person name="Pan C."/>
            <person name="Northen T.R."/>
            <person name="Banfield J.F."/>
        </authorList>
    </citation>
    <scope>NUCLEOTIDE SEQUENCE [LARGE SCALE GENOMIC DNA]</scope>
    <source>
        <strain evidence="1">WS_10</strain>
    </source>
</reference>
<proteinExistence type="predicted"/>
<gene>
    <name evidence="1" type="ORF">E6K80_06865</name>
</gene>
<dbReference type="EMBL" id="VBPA01000163">
    <property type="protein sequence ID" value="TMQ70983.1"/>
    <property type="molecule type" value="Genomic_DNA"/>
</dbReference>
<organism evidence="1 2">
    <name type="scientific">Eiseniibacteriota bacterium</name>
    <dbReference type="NCBI Taxonomy" id="2212470"/>
    <lineage>
        <taxon>Bacteria</taxon>
        <taxon>Candidatus Eiseniibacteriota</taxon>
    </lineage>
</organism>
<name>A0A538U521_UNCEI</name>
<accession>A0A538U521</accession>
<evidence type="ECO:0008006" key="3">
    <source>
        <dbReference type="Google" id="ProtNLM"/>
    </source>
</evidence>
<sequence>MAYESAVLVSKMAIACAGYRVKGLGAHEATFIGLELALGPGVSAVAKYFDRCRRKRNDLTYERAGIVSAFETQEILREATRLRDRVEAWISEHHPELAKS</sequence>
<dbReference type="AlphaFoldDB" id="A0A538U521"/>
<evidence type="ECO:0000313" key="1">
    <source>
        <dbReference type="EMBL" id="TMQ70983.1"/>
    </source>
</evidence>
<dbReference type="Proteomes" id="UP000319836">
    <property type="component" value="Unassembled WGS sequence"/>
</dbReference>